<dbReference type="OrthoDB" id="9810952at2"/>
<accession>A0A1G6J8J0</accession>
<evidence type="ECO:0000256" key="5">
    <source>
        <dbReference type="ARBA" id="ARBA00022519"/>
    </source>
</evidence>
<name>A0A1G6J8J0_9FIRM</name>
<dbReference type="Proteomes" id="UP000198943">
    <property type="component" value="Unassembled WGS sequence"/>
</dbReference>
<feature type="binding site" evidence="12">
    <location>
        <position position="111"/>
    </location>
    <ligand>
        <name>K(+)</name>
        <dbReference type="ChEBI" id="CHEBI:29103"/>
    </ligand>
</feature>
<feature type="transmembrane region" description="Helical" evidence="13">
    <location>
        <begin position="7"/>
        <end position="26"/>
    </location>
</feature>
<evidence type="ECO:0000256" key="9">
    <source>
        <dbReference type="ARBA" id="ARBA00022989"/>
    </source>
</evidence>
<dbReference type="PIRSF" id="PIRSF006247">
    <property type="entry name" value="TrkH"/>
    <property type="match status" value="1"/>
</dbReference>
<feature type="transmembrane region" description="Helical" evidence="13">
    <location>
        <begin position="454"/>
        <end position="475"/>
    </location>
</feature>
<dbReference type="RefSeq" id="WP_143005948.1">
    <property type="nucleotide sequence ID" value="NZ_FMYW01000003.1"/>
</dbReference>
<feature type="transmembrane region" description="Helical" evidence="13">
    <location>
        <begin position="183"/>
        <end position="207"/>
    </location>
</feature>
<keyword evidence="15" id="KW-1185">Reference proteome</keyword>
<feature type="transmembrane region" description="Helical" evidence="13">
    <location>
        <begin position="386"/>
        <end position="415"/>
    </location>
</feature>
<comment type="similarity">
    <text evidence="2">Belongs to the TrkH potassium transport family.</text>
</comment>
<evidence type="ECO:0000256" key="3">
    <source>
        <dbReference type="ARBA" id="ARBA00022448"/>
    </source>
</evidence>
<evidence type="ECO:0000256" key="8">
    <source>
        <dbReference type="ARBA" id="ARBA00022958"/>
    </source>
</evidence>
<keyword evidence="11 13" id="KW-0472">Membrane</keyword>
<dbReference type="GO" id="GO:0046872">
    <property type="term" value="F:metal ion binding"/>
    <property type="evidence" value="ECO:0007669"/>
    <property type="project" value="UniProtKB-KW"/>
</dbReference>
<feature type="transmembrane region" description="Helical" evidence="13">
    <location>
        <begin position="274"/>
        <end position="293"/>
    </location>
</feature>
<evidence type="ECO:0000256" key="12">
    <source>
        <dbReference type="PIRSR" id="PIRSR006247-1"/>
    </source>
</evidence>
<proteinExistence type="inferred from homology"/>
<reference evidence="15" key="1">
    <citation type="submission" date="2016-10" db="EMBL/GenBank/DDBJ databases">
        <authorList>
            <person name="Varghese N."/>
            <person name="Submissions S."/>
        </authorList>
    </citation>
    <scope>NUCLEOTIDE SEQUENCE [LARGE SCALE GENOMIC DNA]</scope>
    <source>
        <strain evidence="15">DSM 11005</strain>
    </source>
</reference>
<dbReference type="PANTHER" id="PTHR32024">
    <property type="entry name" value="TRK SYSTEM POTASSIUM UPTAKE PROTEIN TRKG-RELATED"/>
    <property type="match status" value="1"/>
</dbReference>
<feature type="transmembrane region" description="Helical" evidence="13">
    <location>
        <begin position="128"/>
        <end position="150"/>
    </location>
</feature>
<evidence type="ECO:0000256" key="11">
    <source>
        <dbReference type="ARBA" id="ARBA00023136"/>
    </source>
</evidence>
<keyword evidence="8 12" id="KW-0630">Potassium</keyword>
<keyword evidence="9 13" id="KW-1133">Transmembrane helix</keyword>
<evidence type="ECO:0000256" key="6">
    <source>
        <dbReference type="ARBA" id="ARBA00022538"/>
    </source>
</evidence>
<evidence type="ECO:0000313" key="14">
    <source>
        <dbReference type="EMBL" id="SDC15050.1"/>
    </source>
</evidence>
<gene>
    <name evidence="14" type="ORF">SAMN04487864_1033</name>
</gene>
<feature type="transmembrane region" description="Helical" evidence="13">
    <location>
        <begin position="71"/>
        <end position="92"/>
    </location>
</feature>
<dbReference type="AlphaFoldDB" id="A0A1G6J8J0"/>
<dbReference type="EMBL" id="FMYW01000003">
    <property type="protein sequence ID" value="SDC15050.1"/>
    <property type="molecule type" value="Genomic_DNA"/>
</dbReference>
<dbReference type="InterPro" id="IPR004772">
    <property type="entry name" value="TrkH"/>
</dbReference>
<keyword evidence="10" id="KW-0406">Ion transport</keyword>
<keyword evidence="12" id="KW-0479">Metal-binding</keyword>
<dbReference type="Pfam" id="PF02386">
    <property type="entry name" value="TrkH"/>
    <property type="match status" value="1"/>
</dbReference>
<evidence type="ECO:0000256" key="10">
    <source>
        <dbReference type="ARBA" id="ARBA00023065"/>
    </source>
</evidence>
<organism evidence="14 15">
    <name type="scientific">Succiniclasticum ruminis</name>
    <dbReference type="NCBI Taxonomy" id="40841"/>
    <lineage>
        <taxon>Bacteria</taxon>
        <taxon>Bacillati</taxon>
        <taxon>Bacillota</taxon>
        <taxon>Negativicutes</taxon>
        <taxon>Acidaminococcales</taxon>
        <taxon>Acidaminococcaceae</taxon>
        <taxon>Succiniclasticum</taxon>
    </lineage>
</organism>
<keyword evidence="3" id="KW-0813">Transport</keyword>
<feature type="transmembrane region" description="Helical" evidence="13">
    <location>
        <begin position="38"/>
        <end position="59"/>
    </location>
</feature>
<dbReference type="GO" id="GO:0005886">
    <property type="term" value="C:plasma membrane"/>
    <property type="evidence" value="ECO:0007669"/>
    <property type="project" value="UniProtKB-SubCell"/>
</dbReference>
<protein>
    <submittedName>
        <fullName evidence="14">Trk system potassium uptake protein TrkH</fullName>
    </submittedName>
</protein>
<evidence type="ECO:0000256" key="2">
    <source>
        <dbReference type="ARBA" id="ARBA00009137"/>
    </source>
</evidence>
<dbReference type="PANTHER" id="PTHR32024:SF2">
    <property type="entry name" value="TRK SYSTEM POTASSIUM UPTAKE PROTEIN TRKG-RELATED"/>
    <property type="match status" value="1"/>
</dbReference>
<keyword evidence="5" id="KW-0997">Cell inner membrane</keyword>
<feature type="transmembrane region" description="Helical" evidence="13">
    <location>
        <begin position="335"/>
        <end position="358"/>
    </location>
</feature>
<dbReference type="InterPro" id="IPR003445">
    <property type="entry name" value="Cat_transpt"/>
</dbReference>
<feature type="binding site" evidence="12">
    <location>
        <position position="316"/>
    </location>
    <ligand>
        <name>K(+)</name>
        <dbReference type="ChEBI" id="CHEBI:29103"/>
    </ligand>
</feature>
<keyword evidence="7 13" id="KW-0812">Transmembrane</keyword>
<sequence length="486" mass="54232">MDIRIVFYLMARMVFCLGAVYFIPWGMSLYLEDGCAEVFFTCFLICNFVGYLLNHYARFNKYSQTITNREGVATATFSWVLCAALAGMPYWMTGELDLFASFFEGMSAVTTNGVTVIESLQALPRSVLFWRGITHWLGGLGIIVIFISLLPRMASGAFHLFVAEATGFNEDRLLPRLRTTAQILFMIYSSLTLAEAFLLFVCGMDLFDAVNHAMATVATAGFSTYDNGLMHYNNPLIELVVFIFMVLAGANFALYYKVRYRGWHVLWEDEEFRIFIYFILATSCLITLSVYAGTDDTFLEAVRHSFFMVASFSSTTGFASTNYEQWPAVAKLTLMLLYFTGGCAGSTAGGIKIARFVVLVRMTIVELKRVLHPKMLFAVKFEGKPLTIAVLASISRFFFLYVISVVVLSILFAATGVSLTEAIFGVMACISSCGAAFGGIGLEGEFVHVSDAGKMVLALAMLIGRLEIYTVLVMLRKEFWHMNSRW</sequence>
<dbReference type="GO" id="GO:0015379">
    <property type="term" value="F:potassium:chloride symporter activity"/>
    <property type="evidence" value="ECO:0007669"/>
    <property type="project" value="InterPro"/>
</dbReference>
<feature type="transmembrane region" description="Helical" evidence="13">
    <location>
        <begin position="422"/>
        <end position="442"/>
    </location>
</feature>
<comment type="subcellular location">
    <subcellularLocation>
        <location evidence="1">Cell inner membrane</location>
        <topology evidence="1">Multi-pass membrane protein</topology>
    </subcellularLocation>
</comment>
<keyword evidence="4" id="KW-1003">Cell membrane</keyword>
<evidence type="ECO:0000256" key="7">
    <source>
        <dbReference type="ARBA" id="ARBA00022692"/>
    </source>
</evidence>
<keyword evidence="6" id="KW-0633">Potassium transport</keyword>
<feature type="transmembrane region" description="Helical" evidence="13">
    <location>
        <begin position="236"/>
        <end position="254"/>
    </location>
</feature>
<feature type="binding site" evidence="12">
    <location>
        <position position="315"/>
    </location>
    <ligand>
        <name>K(+)</name>
        <dbReference type="ChEBI" id="CHEBI:29103"/>
    </ligand>
</feature>
<evidence type="ECO:0000256" key="1">
    <source>
        <dbReference type="ARBA" id="ARBA00004429"/>
    </source>
</evidence>
<evidence type="ECO:0000256" key="13">
    <source>
        <dbReference type="SAM" id="Phobius"/>
    </source>
</evidence>
<evidence type="ECO:0000256" key="4">
    <source>
        <dbReference type="ARBA" id="ARBA00022475"/>
    </source>
</evidence>
<evidence type="ECO:0000313" key="15">
    <source>
        <dbReference type="Proteomes" id="UP000198943"/>
    </source>
</evidence>